<proteinExistence type="predicted"/>
<protein>
    <recommendedName>
        <fullName evidence="3">DUF4160 domain-containing protein</fullName>
    </recommendedName>
</protein>
<dbReference type="PATRIC" id="fig|1028801.3.peg.1648"/>
<dbReference type="RefSeq" id="WP_038542755.1">
    <property type="nucleotide sequence ID" value="NZ_HG938355.1"/>
</dbReference>
<organism evidence="1 2">
    <name type="scientific">Neorhizobium galegae bv. officinalis bv. officinalis str. HAMBI 1141</name>
    <dbReference type="NCBI Taxonomy" id="1028801"/>
    <lineage>
        <taxon>Bacteria</taxon>
        <taxon>Pseudomonadati</taxon>
        <taxon>Pseudomonadota</taxon>
        <taxon>Alphaproteobacteria</taxon>
        <taxon>Hyphomicrobiales</taxon>
        <taxon>Rhizobiaceae</taxon>
        <taxon>Rhizobium/Agrobacterium group</taxon>
        <taxon>Neorhizobium</taxon>
    </lineage>
</organism>
<name>A0A068T675_NEOGA</name>
<reference evidence="2" key="1">
    <citation type="journal article" date="2014" name="BMC Genomics">
        <title>Genome sequencing of two Neorhizobium galegae strains reveals a noeT gene responsible for the unusual acetylation of the nodulation factors.</title>
        <authorList>
            <person name="Osterman J."/>
            <person name="Marsh J."/>
            <person name="Laine P.K."/>
            <person name="Zeng Z."/>
            <person name="Alatalo E."/>
            <person name="Sullivan J.T."/>
            <person name="Young J.P."/>
            <person name="Thomas-Oates J."/>
            <person name="Paulin L."/>
            <person name="Lindstrom K."/>
        </authorList>
    </citation>
    <scope>NUCLEOTIDE SEQUENCE [LARGE SCALE GENOMIC DNA]</scope>
    <source>
        <strain evidence="2">HAMBI 1141</strain>
    </source>
</reference>
<evidence type="ECO:0000313" key="2">
    <source>
        <dbReference type="Proteomes" id="UP000028186"/>
    </source>
</evidence>
<evidence type="ECO:0000313" key="1">
    <source>
        <dbReference type="EMBL" id="CDN53973.1"/>
    </source>
</evidence>
<dbReference type="HOGENOM" id="CLU_162083_3_0_5"/>
<gene>
    <name evidence="1" type="ORF">RG1141_CH16300</name>
</gene>
<dbReference type="Pfam" id="PF13711">
    <property type="entry name" value="DUF4160"/>
    <property type="match status" value="1"/>
</dbReference>
<dbReference type="InterPro" id="IPR025427">
    <property type="entry name" value="DUF4160"/>
</dbReference>
<dbReference type="KEGG" id="ngl:RG1141_CH16300"/>
<dbReference type="EMBL" id="HG938355">
    <property type="protein sequence ID" value="CDN53973.1"/>
    <property type="molecule type" value="Genomic_DNA"/>
</dbReference>
<dbReference type="AlphaFoldDB" id="A0A068T675"/>
<dbReference type="eggNOG" id="ENOG5031BFD">
    <property type="taxonomic scope" value="Bacteria"/>
</dbReference>
<accession>A0A068T675</accession>
<sequence length="76" mass="8896">MPTIVKLGNLKIQIFAGDHHPPHFHIVTPDHEVLVRLSDLEILAGSIDRRSLERALVWVRENRKVLNEAWERLNER</sequence>
<evidence type="ECO:0008006" key="3">
    <source>
        <dbReference type="Google" id="ProtNLM"/>
    </source>
</evidence>
<dbReference type="Proteomes" id="UP000028186">
    <property type="component" value="Chromosome I"/>
</dbReference>